<dbReference type="EMBL" id="JAJEPU010000041">
    <property type="protein sequence ID" value="MCC2165582.1"/>
    <property type="molecule type" value="Genomic_DNA"/>
</dbReference>
<dbReference type="Pfam" id="PF00440">
    <property type="entry name" value="TetR_N"/>
    <property type="match status" value="1"/>
</dbReference>
<dbReference type="SUPFAM" id="SSF46689">
    <property type="entry name" value="Homeodomain-like"/>
    <property type="match status" value="1"/>
</dbReference>
<feature type="DNA-binding region" description="H-T-H motif" evidence="2">
    <location>
        <begin position="34"/>
        <end position="53"/>
    </location>
</feature>
<proteinExistence type="predicted"/>
<reference evidence="4" key="1">
    <citation type="submission" date="2021-10" db="EMBL/GenBank/DDBJ databases">
        <title>Anaerobic single-cell dispensing facilitates the cultivation of human gut bacteria.</title>
        <authorList>
            <person name="Afrizal A."/>
        </authorList>
    </citation>
    <scope>NUCLEOTIDE SEQUENCE</scope>
    <source>
        <strain evidence="4">CLA-AA-H274</strain>
    </source>
</reference>
<name>A0AAE3AUH3_9FIRM</name>
<dbReference type="GO" id="GO:0003677">
    <property type="term" value="F:DNA binding"/>
    <property type="evidence" value="ECO:0007669"/>
    <property type="project" value="UniProtKB-UniRule"/>
</dbReference>
<evidence type="ECO:0000313" key="5">
    <source>
        <dbReference type="Proteomes" id="UP001198962"/>
    </source>
</evidence>
<dbReference type="Gene3D" id="1.10.357.10">
    <property type="entry name" value="Tetracycline Repressor, domain 2"/>
    <property type="match status" value="1"/>
</dbReference>
<dbReference type="AlphaFoldDB" id="A0AAE3AUH3"/>
<accession>A0AAE3AUH3</accession>
<gene>
    <name evidence="4" type="ORF">LKD32_11990</name>
</gene>
<dbReference type="PROSITE" id="PS50977">
    <property type="entry name" value="HTH_TETR_2"/>
    <property type="match status" value="1"/>
</dbReference>
<sequence>MPTERFMRLPEQKKALIRSAAMKEFARVPFEKASINQIIHNAGISRGSFYTYFEDKSDVVQFLMEDMRRELQEFCEREIKRSGGDYFALLDQMFEYFVRTLQETDGLLHMAKNLFSYQENINGVGFKDWSKPCNMIAEDSPSAWFFNLVDKDKLRVETVEDFSALMPLGTTVILLAIKQYYENPDSLEFVRMVFHKQLDLLKYGALKERHPHEVQ</sequence>
<evidence type="ECO:0000256" key="2">
    <source>
        <dbReference type="PROSITE-ProRule" id="PRU00335"/>
    </source>
</evidence>
<feature type="domain" description="HTH tetR-type" evidence="3">
    <location>
        <begin position="11"/>
        <end position="71"/>
    </location>
</feature>
<keyword evidence="5" id="KW-1185">Reference proteome</keyword>
<dbReference type="InterPro" id="IPR009057">
    <property type="entry name" value="Homeodomain-like_sf"/>
</dbReference>
<dbReference type="PANTHER" id="PTHR43479">
    <property type="entry name" value="ACREF/ENVCD OPERON REPRESSOR-RELATED"/>
    <property type="match status" value="1"/>
</dbReference>
<evidence type="ECO:0000256" key="1">
    <source>
        <dbReference type="ARBA" id="ARBA00023125"/>
    </source>
</evidence>
<keyword evidence="1 2" id="KW-0238">DNA-binding</keyword>
<dbReference type="RefSeq" id="WP_308451850.1">
    <property type="nucleotide sequence ID" value="NZ_JAJEPU010000041.1"/>
</dbReference>
<comment type="caution">
    <text evidence="4">The sequence shown here is derived from an EMBL/GenBank/DDBJ whole genome shotgun (WGS) entry which is preliminary data.</text>
</comment>
<dbReference type="InterPro" id="IPR050624">
    <property type="entry name" value="HTH-type_Tx_Regulator"/>
</dbReference>
<dbReference type="InterPro" id="IPR001647">
    <property type="entry name" value="HTH_TetR"/>
</dbReference>
<dbReference type="Proteomes" id="UP001198962">
    <property type="component" value="Unassembled WGS sequence"/>
</dbReference>
<dbReference type="Pfam" id="PF17924">
    <property type="entry name" value="TetR_C_19"/>
    <property type="match status" value="1"/>
</dbReference>
<evidence type="ECO:0000259" key="3">
    <source>
        <dbReference type="PROSITE" id="PS50977"/>
    </source>
</evidence>
<organism evidence="4 5">
    <name type="scientific">Brotaphodocola catenula</name>
    <dbReference type="NCBI Taxonomy" id="2885361"/>
    <lineage>
        <taxon>Bacteria</taxon>
        <taxon>Bacillati</taxon>
        <taxon>Bacillota</taxon>
        <taxon>Clostridia</taxon>
        <taxon>Lachnospirales</taxon>
        <taxon>Lachnospiraceae</taxon>
        <taxon>Brotaphodocola</taxon>
    </lineage>
</organism>
<evidence type="ECO:0000313" key="4">
    <source>
        <dbReference type="EMBL" id="MCC2165582.1"/>
    </source>
</evidence>
<dbReference type="PANTHER" id="PTHR43479:SF11">
    <property type="entry name" value="ACREF_ENVCD OPERON REPRESSOR-RELATED"/>
    <property type="match status" value="1"/>
</dbReference>
<protein>
    <submittedName>
        <fullName evidence="4">TetR family transcriptional regulator</fullName>
    </submittedName>
</protein>